<dbReference type="InterPro" id="IPR027363">
    <property type="entry name" value="M1Pi_N"/>
</dbReference>
<dbReference type="GO" id="GO:0046523">
    <property type="term" value="F:S-methyl-5-thioribose-1-phosphate isomerase activity"/>
    <property type="evidence" value="ECO:0007669"/>
    <property type="project" value="UniProtKB-UniRule"/>
</dbReference>
<proteinExistence type="inferred from homology"/>
<dbReference type="Pfam" id="PF01008">
    <property type="entry name" value="IF-2B"/>
    <property type="match status" value="1"/>
</dbReference>
<dbReference type="InterPro" id="IPR042529">
    <property type="entry name" value="IF_2B-like_C"/>
</dbReference>
<comment type="catalytic activity">
    <reaction evidence="2 3">
        <text>5-(methylsulfanyl)-alpha-D-ribose 1-phosphate = 5-(methylsulfanyl)-D-ribulose 1-phosphate</text>
        <dbReference type="Rhea" id="RHEA:19989"/>
        <dbReference type="ChEBI" id="CHEBI:58533"/>
        <dbReference type="ChEBI" id="CHEBI:58548"/>
        <dbReference type="EC" id="5.3.1.23"/>
    </reaction>
</comment>
<organism evidence="4 5">
    <name type="scientific">Pseudonocardia bannensis</name>
    <dbReference type="NCBI Taxonomy" id="630973"/>
    <lineage>
        <taxon>Bacteria</taxon>
        <taxon>Bacillati</taxon>
        <taxon>Actinomycetota</taxon>
        <taxon>Actinomycetes</taxon>
        <taxon>Pseudonocardiales</taxon>
        <taxon>Pseudonocardiaceae</taxon>
        <taxon>Pseudonocardia</taxon>
    </lineage>
</organism>
<feature type="active site" description="Proton donor" evidence="3">
    <location>
        <position position="225"/>
    </location>
</feature>
<evidence type="ECO:0000256" key="1">
    <source>
        <dbReference type="ARBA" id="ARBA00023235"/>
    </source>
</evidence>
<dbReference type="InterPro" id="IPR037171">
    <property type="entry name" value="NagB/RpiA_transferase-like"/>
</dbReference>
<dbReference type="NCBIfam" id="TIGR00524">
    <property type="entry name" value="eIF-2B_rel"/>
    <property type="match status" value="1"/>
</dbReference>
<dbReference type="GO" id="GO:0019509">
    <property type="term" value="P:L-methionine salvage from methylthioadenosine"/>
    <property type="evidence" value="ECO:0007669"/>
    <property type="project" value="UniProtKB-UniRule"/>
</dbReference>
<feature type="site" description="Transition state stabilizer" evidence="3">
    <location>
        <position position="145"/>
    </location>
</feature>
<dbReference type="HAMAP" id="MF_01678">
    <property type="entry name" value="Salvage_MtnA"/>
    <property type="match status" value="1"/>
</dbReference>
<evidence type="ECO:0000256" key="3">
    <source>
        <dbReference type="HAMAP-Rule" id="MF_01678"/>
    </source>
</evidence>
<dbReference type="InterPro" id="IPR005251">
    <property type="entry name" value="IF-M1Pi"/>
</dbReference>
<evidence type="ECO:0000313" key="4">
    <source>
        <dbReference type="EMBL" id="NMH94884.1"/>
    </source>
</evidence>
<feature type="binding site" evidence="3">
    <location>
        <position position="80"/>
    </location>
    <ligand>
        <name>substrate</name>
    </ligand>
</feature>
<keyword evidence="3" id="KW-0486">Methionine biosynthesis</keyword>
<comment type="caution">
    <text evidence="4">The sequence shown here is derived from an EMBL/GenBank/DDBJ whole genome shotgun (WGS) entry which is preliminary data.</text>
</comment>
<comment type="function">
    <text evidence="3">Catalyzes the interconversion of methylthioribose-1-phosphate (MTR-1-P) into methylthioribulose-1-phosphate (MTRu-1-P).</text>
</comment>
<reference evidence="4 5" key="1">
    <citation type="submission" date="2020-04" db="EMBL/GenBank/DDBJ databases">
        <authorList>
            <person name="Klaysubun C."/>
            <person name="Duangmal K."/>
            <person name="Lipun K."/>
        </authorList>
    </citation>
    <scope>NUCLEOTIDE SEQUENCE [LARGE SCALE GENOMIC DNA]</scope>
    <source>
        <strain evidence="4 5">DSM 45300</strain>
    </source>
</reference>
<dbReference type="AlphaFoldDB" id="A0A848DRH9"/>
<dbReference type="InterPro" id="IPR011559">
    <property type="entry name" value="Initiation_fac_2B_a/b/d"/>
</dbReference>
<dbReference type="NCBIfam" id="NF004326">
    <property type="entry name" value="PRK05720.1"/>
    <property type="match status" value="1"/>
</dbReference>
<gene>
    <name evidence="3 4" type="primary">mtnA</name>
    <name evidence="4" type="ORF">HF519_25600</name>
</gene>
<dbReference type="PANTHER" id="PTHR43475">
    <property type="entry name" value="METHYLTHIORIBOSE-1-PHOSPHATE ISOMERASE"/>
    <property type="match status" value="1"/>
</dbReference>
<keyword evidence="5" id="KW-1185">Reference proteome</keyword>
<dbReference type="EC" id="5.3.1.23" evidence="3"/>
<sequence>MPPTIAWVDGRIELVDQTVLPALRVVAVGTVEELVDAIRRLVVRGAPALGAAGALGVALAARTLDGTELAAAAVKLAEARPTAVNLGYGVQRALAAADRGPDAVLAAALDVLAEDVAACHAIGRRGADLLGELCGPGPLRLHTHCNAGALACVDWGTALGVVRSLHGEGRVRYVVADETRPLLQGSRITAVELAEMGVPHRVVVDGAGPSIIARGLVDAVVVGADRVAANGDVANKIGTYPLALAAARAGIPFVVAAPESTLDPATPDGAAIEIEERAAEEVLVVGGVRFTPPGTSAWNPAFDVTPADLVTAVVTENRVWRPGA</sequence>
<evidence type="ECO:0000256" key="2">
    <source>
        <dbReference type="ARBA" id="ARBA00052401"/>
    </source>
</evidence>
<dbReference type="InterPro" id="IPR000649">
    <property type="entry name" value="IF-2B-related"/>
</dbReference>
<comment type="pathway">
    <text evidence="3">Amino-acid biosynthesis; L-methionine biosynthesis via salvage pathway; L-methionine from S-methyl-5-thio-alpha-D-ribose 1-phosphate: step 1/6.</text>
</comment>
<dbReference type="FunFam" id="3.40.50.10470:FF:000006">
    <property type="entry name" value="Methylthioribose-1-phosphate isomerase"/>
    <property type="match status" value="1"/>
</dbReference>
<protein>
    <recommendedName>
        <fullName evidence="3">Methylthioribose-1-phosphate isomerase</fullName>
        <shortName evidence="3">M1Pi</shortName>
        <shortName evidence="3">MTR-1-P isomerase</shortName>
        <ecNumber evidence="3">5.3.1.23</ecNumber>
    </recommendedName>
    <alternativeName>
        <fullName evidence="3">S-methyl-5-thioribose-1-phosphate isomerase</fullName>
    </alternativeName>
</protein>
<name>A0A848DRH9_9PSEU</name>
<comment type="similarity">
    <text evidence="3">Belongs to the EIF-2B alpha/beta/delta subunits family. MtnA subfamily.</text>
</comment>
<dbReference type="Gene3D" id="1.20.120.420">
    <property type="entry name" value="translation initiation factor eif-2b, domain 1"/>
    <property type="match status" value="1"/>
</dbReference>
<keyword evidence="3" id="KW-0028">Amino-acid biosynthesis</keyword>
<dbReference type="PANTHER" id="PTHR43475:SF1">
    <property type="entry name" value="METHYLTHIORIBOSE-1-PHOSPHATE ISOMERASE"/>
    <property type="match status" value="1"/>
</dbReference>
<dbReference type="SUPFAM" id="SSF100950">
    <property type="entry name" value="NagB/RpiA/CoA transferase-like"/>
    <property type="match status" value="1"/>
</dbReference>
<dbReference type="EMBL" id="JAAXKZ010000138">
    <property type="protein sequence ID" value="NMH94884.1"/>
    <property type="molecule type" value="Genomic_DNA"/>
</dbReference>
<dbReference type="UniPathway" id="UPA00904">
    <property type="reaction ID" value="UER00874"/>
</dbReference>
<feature type="binding site" evidence="3">
    <location>
        <position position="184"/>
    </location>
    <ligand>
        <name>substrate</name>
    </ligand>
</feature>
<dbReference type="Proteomes" id="UP000586918">
    <property type="component" value="Unassembled WGS sequence"/>
</dbReference>
<dbReference type="NCBIfam" id="TIGR00512">
    <property type="entry name" value="salvage_mtnA"/>
    <property type="match status" value="1"/>
</dbReference>
<accession>A0A848DRH9</accession>
<evidence type="ECO:0000313" key="5">
    <source>
        <dbReference type="Proteomes" id="UP000586918"/>
    </source>
</evidence>
<feature type="binding site" evidence="3">
    <location>
        <begin position="44"/>
        <end position="46"/>
    </location>
    <ligand>
        <name>substrate</name>
    </ligand>
</feature>
<dbReference type="Gene3D" id="3.40.50.10470">
    <property type="entry name" value="Translation initiation factor eif-2b, domain 2"/>
    <property type="match status" value="1"/>
</dbReference>
<feature type="binding site" evidence="3">
    <location>
        <begin position="235"/>
        <end position="236"/>
    </location>
    <ligand>
        <name>substrate</name>
    </ligand>
</feature>
<keyword evidence="1 3" id="KW-0413">Isomerase</keyword>